<organism evidence="2 3">
    <name type="scientific">Liparis tanakae</name>
    <name type="common">Tanaka's snailfish</name>
    <dbReference type="NCBI Taxonomy" id="230148"/>
    <lineage>
        <taxon>Eukaryota</taxon>
        <taxon>Metazoa</taxon>
        <taxon>Chordata</taxon>
        <taxon>Craniata</taxon>
        <taxon>Vertebrata</taxon>
        <taxon>Euteleostomi</taxon>
        <taxon>Actinopterygii</taxon>
        <taxon>Neopterygii</taxon>
        <taxon>Teleostei</taxon>
        <taxon>Neoteleostei</taxon>
        <taxon>Acanthomorphata</taxon>
        <taxon>Eupercaria</taxon>
        <taxon>Perciformes</taxon>
        <taxon>Cottioidei</taxon>
        <taxon>Cottales</taxon>
        <taxon>Liparidae</taxon>
        <taxon>Liparis</taxon>
    </lineage>
</organism>
<dbReference type="Proteomes" id="UP000314294">
    <property type="component" value="Unassembled WGS sequence"/>
</dbReference>
<feature type="region of interest" description="Disordered" evidence="1">
    <location>
        <begin position="1"/>
        <end position="43"/>
    </location>
</feature>
<evidence type="ECO:0000313" key="3">
    <source>
        <dbReference type="Proteomes" id="UP000314294"/>
    </source>
</evidence>
<accession>A0A4Z2GS28</accession>
<proteinExistence type="predicted"/>
<dbReference type="EMBL" id="SRLO01000442">
    <property type="protein sequence ID" value="TNN55925.1"/>
    <property type="molecule type" value="Genomic_DNA"/>
</dbReference>
<feature type="compositionally biased region" description="Polar residues" evidence="1">
    <location>
        <begin position="16"/>
        <end position="25"/>
    </location>
</feature>
<protein>
    <submittedName>
        <fullName evidence="2">Uncharacterized protein</fullName>
    </submittedName>
</protein>
<dbReference type="AlphaFoldDB" id="A0A4Z2GS28"/>
<reference evidence="2 3" key="1">
    <citation type="submission" date="2019-03" db="EMBL/GenBank/DDBJ databases">
        <title>First draft genome of Liparis tanakae, snailfish: a comprehensive survey of snailfish specific genes.</title>
        <authorList>
            <person name="Kim W."/>
            <person name="Song I."/>
            <person name="Jeong J.-H."/>
            <person name="Kim D."/>
            <person name="Kim S."/>
            <person name="Ryu S."/>
            <person name="Song J.Y."/>
            <person name="Lee S.K."/>
        </authorList>
    </citation>
    <scope>NUCLEOTIDE SEQUENCE [LARGE SCALE GENOMIC DNA]</scope>
    <source>
        <tissue evidence="2">Muscle</tissue>
    </source>
</reference>
<name>A0A4Z2GS28_9TELE</name>
<keyword evidence="3" id="KW-1185">Reference proteome</keyword>
<gene>
    <name evidence="2" type="ORF">EYF80_033861</name>
</gene>
<sequence>MATALALAAPPPAFASHQSSDSQLGTFPVPQVPPAPCRSHARPSQDAAAAGTCYLRGHSVAFNGSVECHLHTRGLMSAALLFDPKRPYRDVAVPSGDAALDL</sequence>
<evidence type="ECO:0000313" key="2">
    <source>
        <dbReference type="EMBL" id="TNN55925.1"/>
    </source>
</evidence>
<evidence type="ECO:0000256" key="1">
    <source>
        <dbReference type="SAM" id="MobiDB-lite"/>
    </source>
</evidence>
<comment type="caution">
    <text evidence="2">The sequence shown here is derived from an EMBL/GenBank/DDBJ whole genome shotgun (WGS) entry which is preliminary data.</text>
</comment>